<dbReference type="EMBL" id="WXEY01000038">
    <property type="protein sequence ID" value="MZP31410.1"/>
    <property type="molecule type" value="Genomic_DNA"/>
</dbReference>
<keyword evidence="10" id="KW-1185">Reference proteome</keyword>
<keyword evidence="4" id="KW-0378">Hydrolase</keyword>
<dbReference type="PANTHER" id="PTHR30471">
    <property type="entry name" value="DNA REPAIR PROTEIN RADC"/>
    <property type="match status" value="1"/>
</dbReference>
<comment type="caution">
    <text evidence="9">The sequence shown here is derived from an EMBL/GenBank/DDBJ whole genome shotgun (WGS) entry which is preliminary data.</text>
</comment>
<keyword evidence="2" id="KW-0645">Protease</keyword>
<dbReference type="PANTHER" id="PTHR30471:SF3">
    <property type="entry name" value="UPF0758 PROTEIN YEES-RELATED"/>
    <property type="match status" value="1"/>
</dbReference>
<name>A0A845L9V7_9FIRM</name>
<feature type="domain" description="MPN" evidence="8">
    <location>
        <begin position="119"/>
        <end position="240"/>
    </location>
</feature>
<dbReference type="Pfam" id="PF04002">
    <property type="entry name" value="RadC"/>
    <property type="match status" value="1"/>
</dbReference>
<dbReference type="NCBIfam" id="TIGR00608">
    <property type="entry name" value="radc"/>
    <property type="match status" value="1"/>
</dbReference>
<dbReference type="InterPro" id="IPR001405">
    <property type="entry name" value="UPF0758"/>
</dbReference>
<keyword evidence="5" id="KW-0862">Zinc</keyword>
<reference evidence="9 10" key="1">
    <citation type="submission" date="2020-01" db="EMBL/GenBank/DDBJ databases">
        <title>Whole-genome sequence of Heliobacterium undosum DSM 13378.</title>
        <authorList>
            <person name="Kyndt J.A."/>
            <person name="Meyer T.E."/>
        </authorList>
    </citation>
    <scope>NUCLEOTIDE SEQUENCE [LARGE SCALE GENOMIC DNA]</scope>
    <source>
        <strain evidence="9 10">DSM 13378</strain>
    </source>
</reference>
<gene>
    <name evidence="9" type="primary">radC</name>
    <name evidence="9" type="ORF">GTO91_17075</name>
</gene>
<dbReference type="Proteomes" id="UP000463470">
    <property type="component" value="Unassembled WGS sequence"/>
</dbReference>
<dbReference type="InterPro" id="IPR020891">
    <property type="entry name" value="UPF0758_CS"/>
</dbReference>
<dbReference type="CDD" id="cd08071">
    <property type="entry name" value="MPN_DUF2466"/>
    <property type="match status" value="1"/>
</dbReference>
<proteinExistence type="inferred from homology"/>
<accession>A0A845L9V7</accession>
<keyword evidence="6" id="KW-0482">Metalloprotease</keyword>
<dbReference type="GO" id="GO:0006508">
    <property type="term" value="P:proteolysis"/>
    <property type="evidence" value="ECO:0007669"/>
    <property type="project" value="UniProtKB-KW"/>
</dbReference>
<evidence type="ECO:0000313" key="9">
    <source>
        <dbReference type="EMBL" id="MZP31410.1"/>
    </source>
</evidence>
<dbReference type="PROSITE" id="PS01302">
    <property type="entry name" value="UPF0758"/>
    <property type="match status" value="1"/>
</dbReference>
<evidence type="ECO:0000256" key="5">
    <source>
        <dbReference type="ARBA" id="ARBA00022833"/>
    </source>
</evidence>
<dbReference type="InterPro" id="IPR037518">
    <property type="entry name" value="MPN"/>
</dbReference>
<dbReference type="RefSeq" id="WP_161259924.1">
    <property type="nucleotide sequence ID" value="NZ_WXEY01000038.1"/>
</dbReference>
<evidence type="ECO:0000256" key="4">
    <source>
        <dbReference type="ARBA" id="ARBA00022801"/>
    </source>
</evidence>
<evidence type="ECO:0000313" key="10">
    <source>
        <dbReference type="Proteomes" id="UP000463470"/>
    </source>
</evidence>
<evidence type="ECO:0000256" key="7">
    <source>
        <dbReference type="RuleBase" id="RU003797"/>
    </source>
</evidence>
<dbReference type="NCBIfam" id="NF000642">
    <property type="entry name" value="PRK00024.1"/>
    <property type="match status" value="1"/>
</dbReference>
<sequence length="240" mass="26665">MAKQLSFFPEVSPVEFVDMKPEDRLLRHGVGAMSNAELVAVFLSPQKGDRLRRAEAILQGAQESADGFLEMFGSCVREKLGEYAVQTQVALTPTEVARIQAVVELALRLNRAKKGPKEVVRSPEDGYKLLERMRFLDKEEFRVVALNTKNQVLSIETISIGSLSSSIVHPRETFKPLLLKSAAACLLAHNHPSGDPTPSREDREITRRLVEAGRIMGIEVLDHIVIGDGRYSSLKELGYI</sequence>
<evidence type="ECO:0000256" key="6">
    <source>
        <dbReference type="ARBA" id="ARBA00023049"/>
    </source>
</evidence>
<dbReference type="PROSITE" id="PS50249">
    <property type="entry name" value="MPN"/>
    <property type="match status" value="1"/>
</dbReference>
<organism evidence="9 10">
    <name type="scientific">Heliomicrobium undosum</name>
    <dbReference type="NCBI Taxonomy" id="121734"/>
    <lineage>
        <taxon>Bacteria</taxon>
        <taxon>Bacillati</taxon>
        <taxon>Bacillota</taxon>
        <taxon>Clostridia</taxon>
        <taxon>Eubacteriales</taxon>
        <taxon>Heliobacteriaceae</taxon>
        <taxon>Heliomicrobium</taxon>
    </lineage>
</organism>
<dbReference type="AlphaFoldDB" id="A0A845L9V7"/>
<evidence type="ECO:0000256" key="3">
    <source>
        <dbReference type="ARBA" id="ARBA00022723"/>
    </source>
</evidence>
<comment type="similarity">
    <text evidence="1 7">Belongs to the UPF0758 family.</text>
</comment>
<dbReference type="OrthoDB" id="9804482at2"/>
<evidence type="ECO:0000256" key="1">
    <source>
        <dbReference type="ARBA" id="ARBA00010243"/>
    </source>
</evidence>
<evidence type="ECO:0000259" key="8">
    <source>
        <dbReference type="PROSITE" id="PS50249"/>
    </source>
</evidence>
<evidence type="ECO:0000256" key="2">
    <source>
        <dbReference type="ARBA" id="ARBA00022670"/>
    </source>
</evidence>
<protein>
    <submittedName>
        <fullName evidence="9">DNA repair protein RadC</fullName>
    </submittedName>
</protein>
<dbReference type="GO" id="GO:0008237">
    <property type="term" value="F:metallopeptidase activity"/>
    <property type="evidence" value="ECO:0007669"/>
    <property type="project" value="UniProtKB-KW"/>
</dbReference>
<dbReference type="InterPro" id="IPR025657">
    <property type="entry name" value="RadC_JAB"/>
</dbReference>
<keyword evidence="3" id="KW-0479">Metal-binding</keyword>
<dbReference type="Gene3D" id="3.40.140.10">
    <property type="entry name" value="Cytidine Deaminase, domain 2"/>
    <property type="match status" value="1"/>
</dbReference>
<dbReference type="GO" id="GO:0046872">
    <property type="term" value="F:metal ion binding"/>
    <property type="evidence" value="ECO:0007669"/>
    <property type="project" value="UniProtKB-KW"/>
</dbReference>